<keyword evidence="4" id="KW-0646">Protease inhibitor</keyword>
<dbReference type="Ensembl" id="ENSSSCT00025080476.1">
    <property type="protein sequence ID" value="ENSSSCP00025034984.1"/>
    <property type="gene ID" value="ENSSSCG00025057891.1"/>
</dbReference>
<dbReference type="FunFam" id="3.40.50.410:FF:000003">
    <property type="entry name" value="Collagen type VI alpha 3 chain"/>
    <property type="match status" value="5"/>
</dbReference>
<protein>
    <recommendedName>
        <fullName evidence="11">Collagen alpha-3(VI) chain</fullName>
    </recommendedName>
</protein>
<feature type="compositionally biased region" description="Gly residues" evidence="12">
    <location>
        <begin position="2033"/>
        <end position="2042"/>
    </location>
</feature>
<keyword evidence="5" id="KW-0732">Signal</keyword>
<evidence type="ECO:0000313" key="15">
    <source>
        <dbReference type="Proteomes" id="UP000694720"/>
    </source>
</evidence>
<keyword evidence="8" id="KW-0722">Serine protease inhibitor</keyword>
<keyword evidence="7" id="KW-0130">Cell adhesion</keyword>
<feature type="compositionally biased region" description="Low complexity" evidence="12">
    <location>
        <begin position="2013"/>
        <end position="2022"/>
    </location>
</feature>
<dbReference type="InterPro" id="IPR036465">
    <property type="entry name" value="vWFA_dom_sf"/>
</dbReference>
<dbReference type="Pfam" id="PF00092">
    <property type="entry name" value="VWA"/>
    <property type="match status" value="8"/>
</dbReference>
<evidence type="ECO:0000313" key="14">
    <source>
        <dbReference type="Ensembl" id="ENSSSCP00035016413.1"/>
    </source>
</evidence>
<dbReference type="InterPro" id="IPR008160">
    <property type="entry name" value="Collagen"/>
</dbReference>
<evidence type="ECO:0000256" key="11">
    <source>
        <dbReference type="ARBA" id="ARBA00074093"/>
    </source>
</evidence>
<feature type="domain" description="VWFA" evidence="13">
    <location>
        <begin position="1211"/>
        <end position="1382"/>
    </location>
</feature>
<dbReference type="Proteomes" id="UP000694720">
    <property type="component" value="Unplaced"/>
</dbReference>
<dbReference type="PROSITE" id="PS50234">
    <property type="entry name" value="VWFA"/>
    <property type="match status" value="8"/>
</dbReference>
<evidence type="ECO:0000256" key="1">
    <source>
        <dbReference type="ARBA" id="ARBA00004498"/>
    </source>
</evidence>
<keyword evidence="2" id="KW-0964">Secreted</keyword>
<evidence type="ECO:0000256" key="4">
    <source>
        <dbReference type="ARBA" id="ARBA00022690"/>
    </source>
</evidence>
<dbReference type="GO" id="GO:0004867">
    <property type="term" value="F:serine-type endopeptidase inhibitor activity"/>
    <property type="evidence" value="ECO:0007669"/>
    <property type="project" value="UniProtKB-KW"/>
</dbReference>
<name>A0A8D0ZGD0_PIG</name>
<evidence type="ECO:0000256" key="7">
    <source>
        <dbReference type="ARBA" id="ARBA00022889"/>
    </source>
</evidence>
<dbReference type="CDD" id="cd01481">
    <property type="entry name" value="vWA_collagen_alpha3-VI-like"/>
    <property type="match status" value="2"/>
</dbReference>
<dbReference type="SUPFAM" id="SSF53300">
    <property type="entry name" value="vWA-like"/>
    <property type="match status" value="9"/>
</dbReference>
<evidence type="ECO:0000256" key="12">
    <source>
        <dbReference type="SAM" id="MobiDB-lite"/>
    </source>
</evidence>
<proteinExistence type="predicted"/>
<evidence type="ECO:0000256" key="10">
    <source>
        <dbReference type="ARBA" id="ARBA00023180"/>
    </source>
</evidence>
<feature type="domain" description="VWFA" evidence="13">
    <location>
        <begin position="819"/>
        <end position="987"/>
    </location>
</feature>
<feature type="domain" description="VWFA" evidence="13">
    <location>
        <begin position="1617"/>
        <end position="1790"/>
    </location>
</feature>
<organism evidence="14 15">
    <name type="scientific">Sus scrofa</name>
    <name type="common">Pig</name>
    <dbReference type="NCBI Taxonomy" id="9823"/>
    <lineage>
        <taxon>Eukaryota</taxon>
        <taxon>Metazoa</taxon>
        <taxon>Chordata</taxon>
        <taxon>Craniata</taxon>
        <taxon>Vertebrata</taxon>
        <taxon>Euteleostomi</taxon>
        <taxon>Mammalia</taxon>
        <taxon>Eutheria</taxon>
        <taxon>Laurasiatheria</taxon>
        <taxon>Artiodactyla</taxon>
        <taxon>Suina</taxon>
        <taxon>Suidae</taxon>
        <taxon>Sus</taxon>
    </lineage>
</organism>
<dbReference type="FunFam" id="3.40.50.410:FF:000023">
    <property type="entry name" value="Collagen type VI alpha 3 chain"/>
    <property type="match status" value="1"/>
</dbReference>
<dbReference type="InterPro" id="IPR041900">
    <property type="entry name" value="vWA_collagen_alpha3-VI-like"/>
</dbReference>
<dbReference type="Pfam" id="PF01391">
    <property type="entry name" value="Collagen"/>
    <property type="match status" value="1"/>
</dbReference>
<dbReference type="PANTHER" id="PTHR24020:SF13">
    <property type="entry name" value="COLLAGEN ALPHA-3(VI) CHAIN"/>
    <property type="match status" value="1"/>
</dbReference>
<feature type="compositionally biased region" description="Gly residues" evidence="12">
    <location>
        <begin position="2171"/>
        <end position="2186"/>
    </location>
</feature>
<feature type="domain" description="VWFA" evidence="13">
    <location>
        <begin position="148"/>
        <end position="322"/>
    </location>
</feature>
<dbReference type="InterPro" id="IPR002035">
    <property type="entry name" value="VWF_A"/>
</dbReference>
<evidence type="ECO:0000256" key="9">
    <source>
        <dbReference type="ARBA" id="ARBA00023119"/>
    </source>
</evidence>
<dbReference type="Gene3D" id="3.40.50.410">
    <property type="entry name" value="von Willebrand factor, type A domain"/>
    <property type="match status" value="8"/>
</dbReference>
<dbReference type="InterPro" id="IPR050525">
    <property type="entry name" value="ECM_Assembly_Org"/>
</dbReference>
<dbReference type="Proteomes" id="UP000694727">
    <property type="component" value="Unplaced"/>
</dbReference>
<keyword evidence="6" id="KW-0677">Repeat</keyword>
<accession>A0A8D0ZGD0</accession>
<dbReference type="FunFam" id="3.40.50.410:FF:000022">
    <property type="entry name" value="Collagen type VI alpha 3 chain"/>
    <property type="match status" value="1"/>
</dbReference>
<evidence type="ECO:0000256" key="8">
    <source>
        <dbReference type="ARBA" id="ARBA00022900"/>
    </source>
</evidence>
<dbReference type="PANTHER" id="PTHR24020">
    <property type="entry name" value="COLLAGEN ALPHA"/>
    <property type="match status" value="1"/>
</dbReference>
<dbReference type="FunFam" id="3.40.50.410:FF:000037">
    <property type="entry name" value="Collagen type VI alpha 3 chain"/>
    <property type="match status" value="1"/>
</dbReference>
<comment type="subcellular location">
    <subcellularLocation>
        <location evidence="1">Secreted</location>
        <location evidence="1">Extracellular space</location>
        <location evidence="1">Extracellular matrix</location>
    </subcellularLocation>
</comment>
<keyword evidence="10" id="KW-0325">Glycoprotein</keyword>
<dbReference type="GO" id="GO:0007155">
    <property type="term" value="P:cell adhesion"/>
    <property type="evidence" value="ECO:0007669"/>
    <property type="project" value="UniProtKB-KW"/>
</dbReference>
<sequence length="2206" mass="239047">MELENTAGKPWRPRNRISKFVLCAAQSPAQKCAAQSPPKAAQFSRAPASCKDHGGVFRLHRGSPLLQKDKETQRVGKACVRCAHNCSAEPGTLASPGLLRVLTWCLDKIKMRKHRHLPLVAIFCLFFSGFSFTRAQQQADVKKGAAADIIFLVDSSWSIGKEHFQLVREFLYDVIKSLAVGENDFRFALVQFNGNPHTEFLLNTYRSKQDVLSHVSNLSYFGGSNQTGKGLEYVMQNHLTEAAGSRARDGVPQVIVVLTDRPSKDGLVLPSAELKSADVNVFAVGVEDADEGALKEIASEPLNMHVFNLENFTSLHDLVGNLVSCVHSSMTPEGAGGTETLKDITAQESADIIFLIDGSNETGSVHFAVILDFLVNLLERLSVGAQQIRVGVVQYSDEPRTMFSLNSFATKAQVLDAVKALGFLGGELANVGLALDFVVDHHFTRAGGSRVEEGVPQVLVLISAAPSSDKIRDAVLALKQASVFSFGLGAQAASKAELQHIATNDNFVFTVPEFRSFGDLQDQLLPYIVGIAHRHIVLQPPTIVTQVIEVNKRDIVFLVDGSSALGPANFQAIRDFIAKVIQRLDIGQDLIQVAVAQYADTVRPEFYFNTHPNKREVMAAVRRMKPLDGAALYTGSALEFVRNNMFTSEAGYRAAEGVPRLLVLITGGKSLDDVSQPAQELKRSSIMAFAVGNKAANQAELEEIAFDPSLVFIPTEFRASPLQGVLSSLLAPLRTLSGTTEGKVGRGPTPNRVASRQNLLNAGNSSNKQDLSGFLFTPRWEMYDLRCHVIQPDVLKCRQLRTVWLPSGPGAAFHANKRDIIFLLDGSVNFSAVRDFLYKVIDELDVKPDGTRIAVAQYSDNVRIESSFAEHQTKPEILNLVKRMKLKTGKALNLGYALDFAQRYIFVKSNGSRIEDGVLQILVLLVAGRSSDSVDRPALNLKQSGVVPFILQAKNADPGELELIVPSPAFILAAESLPKIGDLQPHIVNLLKSVQNGAPTPVSGEKDVVFLIDGSEGVRSGFPLLKEFVQRVVESLDVGPDRVRVAVVQYSDRTRPEFYLNSYMDQQSVVNAVRQLTLLGGPIPNTGAALDFVLRDILTESAGSRIAEGIPQLLIVLTADRSGDDVRGPSVVLKRGGAVPIGIGIGNADITEMQTISFIPDFAVAIPTFRQLGTVQQVISERVTRLDREELRRLQASVVPPTSPGVSGKRDVVFLIDGSQTAGPEFQYIRTLIERLVDSLDVGFDTSRVAVIQFSEDPRVEFLLNAHSSKDEVQNAVRRLRPKGGRRINIGGALEYVSKNIFKRPLGSRIEEGVPQFLILISSGKSDDEVDDSAAELKQFGVAPLTIARNADPEELVKISLSPEYVFSVSTFRELPSLEQKLLTPITTLTAEQIQQLLASTSYPPPAVESDAADIVFLIDSSDGVKPDGIAHIRDFVIRIVRRLNIGPNKVRVGVVQFSNDVFPEFYLKTYRSQASVLDAIRRLRFKGGSPLNTGKALEFVARNFFVKSAGSRIEDGVPQHLVLFLGGKSQDDVSRYSQVMGSSGIVRLGVGDRNIDRTELQTITNDPRLVFTVREFRELPNIEERVMNSFGPSGVTPAPPGVDILPPSRPEKKKADIVFLLDGSINFRRDSFQEVLRFVSEIVDTVYEGGDSIQVGLVQYNSDPTDEFFLKDFSTKQQIIDAVNKVVYKGGRHANTKVGLEHLRLNQFVPEAGSRLEQRVPQIAFVITGGKSVEDAQEASLALTQRGVKVFAVGVRNIDSEEVGKIASNSATAFRVGNVQELSELSEQVLETLHDAMHETLCPGVTDISKACNLEVILGFDGSRDQNIFVAQKGFESKVDTILNRISQMQRISCSGTQMPTVRVSVVATTPAGPVEAFDFAEYQPEMFEKILGMRTQHPYVLTADTLKLYQNKFRQGSPGSVKVSAAALASASWAREADRVQALILVGLERVPNLEQLMQLEFGRGFTYNRPLRLNLLDLDYELAEQLDNIAEKACCGVPCKCSGQRGDRGPIGSIGPKGIPGEDGYRGYPGDEGGPGERGPPGMNGTQGFQGCPGQRGIKGSRGFPGEKGELGEIGLDGLDGEDGDKGLPGTSGDKGSPGRRGDKGPKGDKGERGDVGIRGDPGDTGRDSQQRGPKGESGDLGPMGLPGRDGVSGSPGEPGKSVSASRGLGGAAGNKGGPGQQGSVGEQGTRGAQVSSPAVVAW</sequence>
<feature type="domain" description="VWFA" evidence="13">
    <location>
        <begin position="1414"/>
        <end position="1587"/>
    </location>
</feature>
<keyword evidence="9" id="KW-0176">Collagen</keyword>
<keyword evidence="3" id="KW-0272">Extracellular matrix</keyword>
<feature type="domain" description="VWFA" evidence="13">
    <location>
        <begin position="554"/>
        <end position="729"/>
    </location>
</feature>
<dbReference type="FunFam" id="3.40.50.410:FF:000004">
    <property type="entry name" value="collagen alpha-6(VI) chain"/>
    <property type="match status" value="1"/>
</dbReference>
<dbReference type="Ensembl" id="ENSSSCT00035041026.1">
    <property type="protein sequence ID" value="ENSSSCP00035016413.1"/>
    <property type="gene ID" value="ENSSSCG00035030852.1"/>
</dbReference>
<feature type="domain" description="VWFA" evidence="13">
    <location>
        <begin position="1007"/>
        <end position="1183"/>
    </location>
</feature>
<reference evidence="14" key="1">
    <citation type="submission" date="2025-05" db="UniProtKB">
        <authorList>
            <consortium name="Ensembl"/>
        </authorList>
    </citation>
    <scope>IDENTIFICATION</scope>
</reference>
<evidence type="ECO:0000256" key="6">
    <source>
        <dbReference type="ARBA" id="ARBA00022737"/>
    </source>
</evidence>
<evidence type="ECO:0000256" key="3">
    <source>
        <dbReference type="ARBA" id="ARBA00022530"/>
    </source>
</evidence>
<dbReference type="GO" id="GO:0005581">
    <property type="term" value="C:collagen trimer"/>
    <property type="evidence" value="ECO:0007669"/>
    <property type="project" value="UniProtKB-KW"/>
</dbReference>
<evidence type="ECO:0000256" key="5">
    <source>
        <dbReference type="ARBA" id="ARBA00022729"/>
    </source>
</evidence>
<feature type="region of interest" description="Disordered" evidence="12">
    <location>
        <begin position="2009"/>
        <end position="2206"/>
    </location>
</feature>
<evidence type="ECO:0000259" key="13">
    <source>
        <dbReference type="PROSITE" id="PS50234"/>
    </source>
</evidence>
<dbReference type="PRINTS" id="PR00453">
    <property type="entry name" value="VWFADOMAIN"/>
</dbReference>
<feature type="compositionally biased region" description="Basic and acidic residues" evidence="12">
    <location>
        <begin position="2103"/>
        <end position="2141"/>
    </location>
</feature>
<evidence type="ECO:0000256" key="2">
    <source>
        <dbReference type="ARBA" id="ARBA00022525"/>
    </source>
</evidence>
<dbReference type="SMART" id="SM00327">
    <property type="entry name" value="VWA"/>
    <property type="match status" value="8"/>
</dbReference>
<feature type="domain" description="VWFA" evidence="13">
    <location>
        <begin position="351"/>
        <end position="528"/>
    </location>
</feature>